<dbReference type="Gene3D" id="3.30.70.1320">
    <property type="entry name" value="Multidrug efflux transporter AcrB pore domain like"/>
    <property type="match status" value="1"/>
</dbReference>
<dbReference type="Pfam" id="PF00873">
    <property type="entry name" value="ACR_tran"/>
    <property type="match status" value="1"/>
</dbReference>
<organism evidence="2 3">
    <name type="scientific">Leptospira idonii</name>
    <dbReference type="NCBI Taxonomy" id="1193500"/>
    <lineage>
        <taxon>Bacteria</taxon>
        <taxon>Pseudomonadati</taxon>
        <taxon>Spirochaetota</taxon>
        <taxon>Spirochaetia</taxon>
        <taxon>Leptospirales</taxon>
        <taxon>Leptospiraceae</taxon>
        <taxon>Leptospira</taxon>
    </lineage>
</organism>
<feature type="transmembrane region" description="Helical" evidence="1">
    <location>
        <begin position="429"/>
        <end position="449"/>
    </location>
</feature>
<dbReference type="Gene3D" id="3.30.70.1440">
    <property type="entry name" value="Multidrug efflux transporter AcrB pore domain"/>
    <property type="match status" value="1"/>
</dbReference>
<dbReference type="PRINTS" id="PR00702">
    <property type="entry name" value="ACRIFLAVINRP"/>
</dbReference>
<dbReference type="AlphaFoldDB" id="A0A4R9LZJ2"/>
<comment type="caution">
    <text evidence="2">The sequence shown here is derived from an EMBL/GenBank/DDBJ whole genome shotgun (WGS) entry which is preliminary data.</text>
</comment>
<feature type="transmembrane region" description="Helical" evidence="1">
    <location>
        <begin position="987"/>
        <end position="1013"/>
    </location>
</feature>
<sequence length="1020" mass="112252">MVKYFLENRVTTTVLLSLLILLGLISLNQLRIELFPKISIPTITVVTQYQNASIEEVELLVSKPIEEVVASAEGVDDVYSETMEGMSIVRIRLKWGSEVDLAAIAIREKLDLVKGALPIDVKKPIVLKFDPNDAPILRIVAKNKNLDFKLLRNFIKKNIVPLIEKANGVATISLSGGHERRILVEVDASRLRSYGLSTNHIVGQIDANNINIPSGNLIVGEEEILIRSVGAFQNVEEINNLIIKTTESQAPVYLSNIAKVIDSFKEQTSACKINEENCVLIDIRKEAGKNTVAVSSEVSELIQEINHRFSNELELEIIEDKSRIITSSVADVATSIILSISLCFLILTIFTGSWPDAILVTLSIPTSILIVFVIMHFLDQSINLMSLGGIAVGVGLMVDSSIVVLESIHKEKKDGKETFIAISEGASKIAFALVISNITSIVVFLPNLYLKGLEGIIFKDFAISVCICLAASLIVSLVFLPFFNLKFSMKTDQDSKISRYSKKLTNQLEDFYISKLALLNKTPKVPIYFGILSLVIAFGLAFLIPVSLMPNVERKELTVKLSLPLGTRLITTVALVEKIESLAAAVDPEIVALSKVGFEERELLLFPTTDFGLNRSEIYLRFPGYSSKQKFLEQLQSEVLLKENIKVKFSGDGDLLAEVLPYSFQQVNFEVSGSNFDSIRKSVTGAKSILSSSLGWTDVITSFDEELSDIRIKFDRARMASFGISSSSVGDSIRVLLKGDETNFYRIKDEEVPILVRSSESGRRGVNNLTDLNIQIAEDKSIRLQDFANLIFAQSPRIVNRHNGKRVGYLSKDIEGKSLSSTYGDAVSVLKLDEFDENGNFLDFGENKKLLDGSVSGLGIALLFSIILVYMTLAAAMESYLLPLVILFSIFLSAFGICTSLLIFGESINMMSILGSILLAGIVVNNAILIVEFYRDERKSFQNIDELILVGARTRLIPILSTTITSLLGLVPLLVAMGESSSQRSLAAAIFGGLLFSTIVSLFFVPAVCKILIEKGLMEK</sequence>
<dbReference type="RefSeq" id="WP_135759850.1">
    <property type="nucleotide sequence ID" value="NZ_RQHW01000027.1"/>
</dbReference>
<dbReference type="PANTHER" id="PTHR32063:SF0">
    <property type="entry name" value="SWARMING MOTILITY PROTEIN SWRC"/>
    <property type="match status" value="1"/>
</dbReference>
<keyword evidence="3" id="KW-1185">Reference proteome</keyword>
<evidence type="ECO:0000256" key="1">
    <source>
        <dbReference type="SAM" id="Phobius"/>
    </source>
</evidence>
<evidence type="ECO:0000313" key="3">
    <source>
        <dbReference type="Proteomes" id="UP000298058"/>
    </source>
</evidence>
<dbReference type="OrthoDB" id="366306at2"/>
<keyword evidence="1" id="KW-0812">Transmembrane</keyword>
<protein>
    <submittedName>
        <fullName evidence="2">Efflux RND transporter permease subunit</fullName>
    </submittedName>
</protein>
<dbReference type="Gene3D" id="3.30.2090.10">
    <property type="entry name" value="Multidrug efflux transporter AcrB TolC docking domain, DN and DC subdomains"/>
    <property type="match status" value="2"/>
</dbReference>
<name>A0A4R9LZJ2_9LEPT</name>
<feature type="transmembrane region" description="Helical" evidence="1">
    <location>
        <begin position="384"/>
        <end position="408"/>
    </location>
</feature>
<dbReference type="Gene3D" id="3.30.70.1430">
    <property type="entry name" value="Multidrug efflux transporter AcrB pore domain"/>
    <property type="match status" value="2"/>
</dbReference>
<dbReference type="SUPFAM" id="SSF82693">
    <property type="entry name" value="Multidrug efflux transporter AcrB pore domain, PN1, PN2, PC1 and PC2 subdomains"/>
    <property type="match status" value="2"/>
</dbReference>
<accession>A0A4R9LZJ2</accession>
<dbReference type="GO" id="GO:0042910">
    <property type="term" value="F:xenobiotic transmembrane transporter activity"/>
    <property type="evidence" value="ECO:0007669"/>
    <property type="project" value="TreeGrafter"/>
</dbReference>
<dbReference type="PANTHER" id="PTHR32063">
    <property type="match status" value="1"/>
</dbReference>
<keyword evidence="1" id="KW-0472">Membrane</keyword>
<gene>
    <name evidence="2" type="ORF">EHS15_07015</name>
</gene>
<evidence type="ECO:0000313" key="2">
    <source>
        <dbReference type="EMBL" id="TGN19790.1"/>
    </source>
</evidence>
<reference evidence="2" key="1">
    <citation type="journal article" date="2019" name="PLoS Negl. Trop. Dis.">
        <title>Revisiting the worldwide diversity of Leptospira species in the environment.</title>
        <authorList>
            <person name="Vincent A.T."/>
            <person name="Schiettekatte O."/>
            <person name="Bourhy P."/>
            <person name="Veyrier F.J."/>
            <person name="Picardeau M."/>
        </authorList>
    </citation>
    <scope>NUCLEOTIDE SEQUENCE [LARGE SCALE GENOMIC DNA]</scope>
    <source>
        <strain evidence="2">201300427</strain>
    </source>
</reference>
<feature type="transmembrane region" description="Helical" evidence="1">
    <location>
        <begin position="357"/>
        <end position="378"/>
    </location>
</feature>
<keyword evidence="1" id="KW-1133">Transmembrane helix</keyword>
<feature type="transmembrane region" description="Helical" evidence="1">
    <location>
        <begin position="461"/>
        <end position="483"/>
    </location>
</feature>
<feature type="transmembrane region" description="Helical" evidence="1">
    <location>
        <begin position="955"/>
        <end position="975"/>
    </location>
</feature>
<feature type="transmembrane region" description="Helical" evidence="1">
    <location>
        <begin position="910"/>
        <end position="934"/>
    </location>
</feature>
<dbReference type="InterPro" id="IPR001036">
    <property type="entry name" value="Acrflvin-R"/>
</dbReference>
<dbReference type="SUPFAM" id="SSF82866">
    <property type="entry name" value="Multidrug efflux transporter AcrB transmembrane domain"/>
    <property type="match status" value="2"/>
</dbReference>
<feature type="transmembrane region" description="Helical" evidence="1">
    <location>
        <begin position="855"/>
        <end position="873"/>
    </location>
</feature>
<feature type="transmembrane region" description="Helical" evidence="1">
    <location>
        <begin position="332"/>
        <end position="350"/>
    </location>
</feature>
<dbReference type="GO" id="GO:0005886">
    <property type="term" value="C:plasma membrane"/>
    <property type="evidence" value="ECO:0007669"/>
    <property type="project" value="TreeGrafter"/>
</dbReference>
<dbReference type="EMBL" id="RQHW01000027">
    <property type="protein sequence ID" value="TGN19790.1"/>
    <property type="molecule type" value="Genomic_DNA"/>
</dbReference>
<dbReference type="Gene3D" id="1.20.1640.10">
    <property type="entry name" value="Multidrug efflux transporter AcrB transmembrane domain"/>
    <property type="match status" value="2"/>
</dbReference>
<dbReference type="Proteomes" id="UP000298058">
    <property type="component" value="Unassembled WGS sequence"/>
</dbReference>
<dbReference type="SUPFAM" id="SSF82714">
    <property type="entry name" value="Multidrug efflux transporter AcrB TolC docking domain, DN and DC subdomains"/>
    <property type="match status" value="2"/>
</dbReference>
<dbReference type="InterPro" id="IPR027463">
    <property type="entry name" value="AcrB_DN_DC_subdom"/>
</dbReference>
<feature type="transmembrane region" description="Helical" evidence="1">
    <location>
        <begin position="880"/>
        <end position="904"/>
    </location>
</feature>
<proteinExistence type="predicted"/>
<feature type="transmembrane region" description="Helical" evidence="1">
    <location>
        <begin position="525"/>
        <end position="548"/>
    </location>
</feature>